<name>A0A5C4L909_9HYPH</name>
<dbReference type="Proteomes" id="UP000305267">
    <property type="component" value="Unassembled WGS sequence"/>
</dbReference>
<evidence type="ECO:0000313" key="2">
    <source>
        <dbReference type="Proteomes" id="UP000305267"/>
    </source>
</evidence>
<sequence length="89" mass="9723">MVSYERLLVFQHVAEVLVPQMPLSLQRGIAVAQMVTAHRSGLAAERHFSSQVACICEQDAVTDLQPSCASTPWLPSSPSTSAEIRILFI</sequence>
<comment type="caution">
    <text evidence="1">The sequence shown here is derived from an EMBL/GenBank/DDBJ whole genome shotgun (WGS) entry which is preliminary data.</text>
</comment>
<dbReference type="AlphaFoldDB" id="A0A5C4L909"/>
<gene>
    <name evidence="1" type="ORF">FF100_28190</name>
</gene>
<reference evidence="1 2" key="1">
    <citation type="submission" date="2019-06" db="EMBL/GenBank/DDBJ databases">
        <title>Genome of Methylobacterium sp. 17Sr1-39.</title>
        <authorList>
            <person name="Seo T."/>
        </authorList>
    </citation>
    <scope>NUCLEOTIDE SEQUENCE [LARGE SCALE GENOMIC DNA]</scope>
    <source>
        <strain evidence="1 2">17Sr1-39</strain>
    </source>
</reference>
<keyword evidence="2" id="KW-1185">Reference proteome</keyword>
<organism evidence="1 2">
    <name type="scientific">Methylobacterium terricola</name>
    <dbReference type="NCBI Taxonomy" id="2583531"/>
    <lineage>
        <taxon>Bacteria</taxon>
        <taxon>Pseudomonadati</taxon>
        <taxon>Pseudomonadota</taxon>
        <taxon>Alphaproteobacteria</taxon>
        <taxon>Hyphomicrobiales</taxon>
        <taxon>Methylobacteriaceae</taxon>
        <taxon>Methylobacterium</taxon>
    </lineage>
</organism>
<dbReference type="OrthoDB" id="9896528at2"/>
<protein>
    <submittedName>
        <fullName evidence="1">Uncharacterized protein</fullName>
    </submittedName>
</protein>
<evidence type="ECO:0000313" key="1">
    <source>
        <dbReference type="EMBL" id="TNC08936.1"/>
    </source>
</evidence>
<dbReference type="RefSeq" id="WP_139039081.1">
    <property type="nucleotide sequence ID" value="NZ_VDDA01000020.1"/>
</dbReference>
<accession>A0A5C4L909</accession>
<dbReference type="EMBL" id="VDDA01000020">
    <property type="protein sequence ID" value="TNC08936.1"/>
    <property type="molecule type" value="Genomic_DNA"/>
</dbReference>
<proteinExistence type="predicted"/>